<evidence type="ECO:0000313" key="2">
    <source>
        <dbReference type="EMBL" id="ETV78203.1"/>
    </source>
</evidence>
<proteinExistence type="predicted"/>
<dbReference type="VEuPathDB" id="FungiDB:H257_08388"/>
<dbReference type="GeneID" id="20810384"/>
<dbReference type="RefSeq" id="XP_009832542.1">
    <property type="nucleotide sequence ID" value="XM_009834240.1"/>
</dbReference>
<reference evidence="2" key="1">
    <citation type="submission" date="2013-12" db="EMBL/GenBank/DDBJ databases">
        <title>The Genome Sequence of Aphanomyces astaci APO3.</title>
        <authorList>
            <consortium name="The Broad Institute Genomics Platform"/>
            <person name="Russ C."/>
            <person name="Tyler B."/>
            <person name="van West P."/>
            <person name="Dieguez-Uribeondo J."/>
            <person name="Young S.K."/>
            <person name="Zeng Q."/>
            <person name="Gargeya S."/>
            <person name="Fitzgerald M."/>
            <person name="Abouelleil A."/>
            <person name="Alvarado L."/>
            <person name="Chapman S.B."/>
            <person name="Gainer-Dewar J."/>
            <person name="Goldberg J."/>
            <person name="Griggs A."/>
            <person name="Gujja S."/>
            <person name="Hansen M."/>
            <person name="Howarth C."/>
            <person name="Imamovic A."/>
            <person name="Ireland A."/>
            <person name="Larimer J."/>
            <person name="McCowan C."/>
            <person name="Murphy C."/>
            <person name="Pearson M."/>
            <person name="Poon T.W."/>
            <person name="Priest M."/>
            <person name="Roberts A."/>
            <person name="Saif S."/>
            <person name="Shea T."/>
            <person name="Sykes S."/>
            <person name="Wortman J."/>
            <person name="Nusbaum C."/>
            <person name="Birren B."/>
        </authorList>
    </citation>
    <scope>NUCLEOTIDE SEQUENCE [LARGE SCALE GENOMIC DNA]</scope>
    <source>
        <strain evidence="2">APO3</strain>
    </source>
</reference>
<dbReference type="EMBL" id="KI913131">
    <property type="protein sequence ID" value="ETV78203.1"/>
    <property type="molecule type" value="Genomic_DNA"/>
</dbReference>
<evidence type="ECO:0000256" key="1">
    <source>
        <dbReference type="SAM" id="MobiDB-lite"/>
    </source>
</evidence>
<dbReference type="AlphaFoldDB" id="W4GGX1"/>
<feature type="region of interest" description="Disordered" evidence="1">
    <location>
        <begin position="307"/>
        <end position="327"/>
    </location>
</feature>
<organism evidence="2">
    <name type="scientific">Aphanomyces astaci</name>
    <name type="common">Crayfish plague agent</name>
    <dbReference type="NCBI Taxonomy" id="112090"/>
    <lineage>
        <taxon>Eukaryota</taxon>
        <taxon>Sar</taxon>
        <taxon>Stramenopiles</taxon>
        <taxon>Oomycota</taxon>
        <taxon>Saprolegniomycetes</taxon>
        <taxon>Saprolegniales</taxon>
        <taxon>Verrucalvaceae</taxon>
        <taxon>Aphanomyces</taxon>
    </lineage>
</organism>
<feature type="region of interest" description="Disordered" evidence="1">
    <location>
        <begin position="230"/>
        <end position="263"/>
    </location>
</feature>
<gene>
    <name evidence="2" type="ORF">H257_08388</name>
</gene>
<accession>W4GGX1</accession>
<protein>
    <submittedName>
        <fullName evidence="2">Uncharacterized protein</fullName>
    </submittedName>
</protein>
<name>W4GGX1_APHAT</name>
<dbReference type="OrthoDB" id="191609at2759"/>
<sequence>MAFQDAWVVDKTMFDYVSQGGGCACCGITNAMMNWDKFQQCSDWGTHRPLPILSSPSVQWTRRTITFLLILTMVLLDTDDEHRELFSPWPTFIHEDVQTQRCIIRASMKQQLSSYASFRATHGDSFKSWLAALPLSAKQRAFQVPESEVLHYVAAHDCNVHGPYGIVLNAVTDQIKQFHATNYLDGRHPAEIYLEKHLHYEKGAFTVSSTFMASAEPFLSCLSYLGGPRLFPTPPNPPDEEDGGNTTTPSTLEPPVKGSTSTVDHVVQSFRSDRRLLRLVIVRSFADILRRKYLRDVVHNLDENQHQASLDNTNDDDAADNNNLDGC</sequence>